<comment type="caution">
    <text evidence="2">The sequence shown here is derived from an EMBL/GenBank/DDBJ whole genome shotgun (WGS) entry which is preliminary data.</text>
</comment>
<dbReference type="OrthoDB" id="329974at2759"/>
<reference evidence="2 3" key="1">
    <citation type="submission" date="2017-09" db="EMBL/GenBank/DDBJ databases">
        <title>Genome sequencing of Besnoitia besnoiti strain Bb-Ger1.</title>
        <authorList>
            <person name="Schares G."/>
            <person name="Venepally P."/>
            <person name="Lorenzi H.A."/>
        </authorList>
    </citation>
    <scope>NUCLEOTIDE SEQUENCE [LARGE SCALE GENOMIC DNA]</scope>
    <source>
        <strain evidence="2 3">Bb-Ger1</strain>
    </source>
</reference>
<sequence length="1082" mass="118797">MALSLPSLHAERVQRGGYAYAPGDEPHEGVRSWFLQESPIQHHEDSGLSAIEHSDDQTDFSLERLMADLGVGTKDRSVLGRGPHPAVYGGSVLDTTFQPFGFSELGGTQSSPSGVAQSLTTARKSSVQLRQQQVMDQLEQLEMLTRQTPVRGEDDQFVDFLFEPGASTAPDVKLTSPVSNSDTVHAYEHPARKPADHWIRTAETGVSMTQVKGEARPSDPVAEIKEDDTDERDNHKDASNENDTFGSDVHSNAPDAGEGADEARTNPDQSREDGNTSASENAATAVSEKTPGASDGSAGIQESKDVEMSNGHARETLRVNGESTDRTGPLSNQGQSDKTKLASTAGQELEQERELEGEQEQQKADTQQDQQNTFIQVSSAHPDRSLPLGMHHFAVAIHTPAHPIAVNVAANWWFVTFRFSGGHAVTKHFENRLLTAREKCSWSGWRQETPCSATCGEGLEIWSRTLFAGDSEEACGGALLKKKCIKAPCSVNCQLGPWETIVDCTKSCDADNRDGFQVSLRRVLMDKEGWGIDCKRLHPWNPDTKEGWSEKLGAVVRLSPCNTKFRQPCHAELGCRVEKVNTRTLSASYPWGSCPFPCGGLGSITSIVQVANGIPRWIGERDFPESFQVPCTADKEPLVSRIPCNTFACEDCSVYLENIEEAKALRAWIFFLPSQDANIIKITAPRGISFDLQAPPQSGADTIGQGQVGGHNKTGDGPSQEESDATRRKLLWKAKNILPQPVRVVSEDVRAGAVESRTAENGFLDPSGNPNHDSDSQAASSGPKKTGQSAGENACAHVPTSFGYISSCAVSPSPKYEGAQEATMHLAELIAPRQDTILDRRIYPHLQPENAREHLRDRHMGEGRRPEWLAVPITLRQATEMENVDNFYMWLMSSSSPRDPEMFKCHLKTKLAVPVKCRYEYSVIDPKDCSDCRLDNMKKIMTLRHFVPAKHGGSCSIPLEQRFKNPVLVYAKCTKGCGQVQHNLVPPADSAERQETKEATSGATAELGAPVSSRLTNVSRKSLKRELDRAAKRHSSQDVEQAAARDRWQPHQVDLDHVPQYEDVMKEAVEPSCLYAALRITE</sequence>
<feature type="compositionally biased region" description="Basic and acidic residues" evidence="1">
    <location>
        <begin position="350"/>
        <end position="363"/>
    </location>
</feature>
<dbReference type="PROSITE" id="PS50092">
    <property type="entry name" value="TSP1"/>
    <property type="match status" value="1"/>
</dbReference>
<protein>
    <recommendedName>
        <fullName evidence="4">Thrombospondin type 1 domain-containing protein</fullName>
    </recommendedName>
</protein>
<feature type="compositionally biased region" description="Polar residues" evidence="1">
    <location>
        <begin position="329"/>
        <end position="345"/>
    </location>
</feature>
<feature type="region of interest" description="Disordered" evidence="1">
    <location>
        <begin position="205"/>
        <end position="370"/>
    </location>
</feature>
<feature type="compositionally biased region" description="Polar residues" evidence="1">
    <location>
        <begin position="768"/>
        <end position="780"/>
    </location>
</feature>
<evidence type="ECO:0000313" key="2">
    <source>
        <dbReference type="EMBL" id="PFH33371.1"/>
    </source>
</evidence>
<dbReference type="KEGG" id="bbes:BESB_085700"/>
<keyword evidence="3" id="KW-1185">Reference proteome</keyword>
<organism evidence="2 3">
    <name type="scientific">Besnoitia besnoiti</name>
    <name type="common">Apicomplexan protozoan</name>
    <dbReference type="NCBI Taxonomy" id="94643"/>
    <lineage>
        <taxon>Eukaryota</taxon>
        <taxon>Sar</taxon>
        <taxon>Alveolata</taxon>
        <taxon>Apicomplexa</taxon>
        <taxon>Conoidasida</taxon>
        <taxon>Coccidia</taxon>
        <taxon>Eucoccidiorida</taxon>
        <taxon>Eimeriorina</taxon>
        <taxon>Sarcocystidae</taxon>
        <taxon>Besnoitia</taxon>
    </lineage>
</organism>
<feature type="region of interest" description="Disordered" evidence="1">
    <location>
        <begin position="985"/>
        <end position="1053"/>
    </location>
</feature>
<feature type="compositionally biased region" description="Basic and acidic residues" evidence="1">
    <location>
        <begin position="261"/>
        <end position="274"/>
    </location>
</feature>
<gene>
    <name evidence="2" type="ORF">BESB_085700</name>
</gene>
<dbReference type="EMBL" id="NWUJ01000009">
    <property type="protein sequence ID" value="PFH33371.1"/>
    <property type="molecule type" value="Genomic_DNA"/>
</dbReference>
<dbReference type="Proteomes" id="UP000224006">
    <property type="component" value="Chromosome VIII"/>
</dbReference>
<evidence type="ECO:0000256" key="1">
    <source>
        <dbReference type="SAM" id="MobiDB-lite"/>
    </source>
</evidence>
<dbReference type="SMART" id="SM00209">
    <property type="entry name" value="TSP1"/>
    <property type="match status" value="1"/>
</dbReference>
<evidence type="ECO:0008006" key="4">
    <source>
        <dbReference type="Google" id="ProtNLM"/>
    </source>
</evidence>
<dbReference type="AlphaFoldDB" id="A0A2A9MAN9"/>
<evidence type="ECO:0000313" key="3">
    <source>
        <dbReference type="Proteomes" id="UP000224006"/>
    </source>
</evidence>
<feature type="compositionally biased region" description="Basic and acidic residues" evidence="1">
    <location>
        <begin position="1043"/>
        <end position="1053"/>
    </location>
</feature>
<dbReference type="VEuPathDB" id="ToxoDB:BESB_085700"/>
<dbReference type="InterPro" id="IPR000884">
    <property type="entry name" value="TSP1_rpt"/>
</dbReference>
<feature type="region of interest" description="Disordered" evidence="1">
    <location>
        <begin position="691"/>
        <end position="725"/>
    </location>
</feature>
<name>A0A2A9MAN9_BESBE</name>
<feature type="compositionally biased region" description="Polar residues" evidence="1">
    <location>
        <begin position="275"/>
        <end position="284"/>
    </location>
</feature>
<dbReference type="RefSeq" id="XP_029217380.1">
    <property type="nucleotide sequence ID" value="XM_029366920.1"/>
</dbReference>
<feature type="compositionally biased region" description="Basic and acidic residues" evidence="1">
    <location>
        <begin position="302"/>
        <end position="317"/>
    </location>
</feature>
<feature type="region of interest" description="Disordered" evidence="1">
    <location>
        <begin position="756"/>
        <end position="793"/>
    </location>
</feature>
<dbReference type="GeneID" id="40313496"/>
<accession>A0A2A9MAN9</accession>
<proteinExistence type="predicted"/>